<name>A0A5K0XJB3_9MAGN</name>
<gene>
    <name evidence="1" type="ORF">NYM_LOCUS6438</name>
</gene>
<evidence type="ECO:0000313" key="1">
    <source>
        <dbReference type="EMBL" id="VVV64923.1"/>
    </source>
</evidence>
<accession>A0A5K0XJB3</accession>
<dbReference type="EMBL" id="LR721776">
    <property type="protein sequence ID" value="VVV64923.1"/>
    <property type="molecule type" value="Genomic_DNA"/>
</dbReference>
<reference evidence="1" key="1">
    <citation type="submission" date="2019-09" db="EMBL/GenBank/DDBJ databases">
        <authorList>
            <person name="Zhang L."/>
        </authorList>
    </citation>
    <scope>NUCLEOTIDE SEQUENCE</scope>
</reference>
<protein>
    <submittedName>
        <fullName evidence="1">Uncharacterized protein</fullName>
    </submittedName>
</protein>
<organism evidence="1">
    <name type="scientific">Nymphaea colorata</name>
    <name type="common">pocket water lily</name>
    <dbReference type="NCBI Taxonomy" id="210225"/>
    <lineage>
        <taxon>Eukaryota</taxon>
        <taxon>Viridiplantae</taxon>
        <taxon>Streptophyta</taxon>
        <taxon>Embryophyta</taxon>
        <taxon>Tracheophyta</taxon>
        <taxon>Spermatophyta</taxon>
        <taxon>Magnoliopsida</taxon>
        <taxon>Nymphaeales</taxon>
        <taxon>Nymphaeaceae</taxon>
        <taxon>Nymphaea</taxon>
    </lineage>
</organism>
<sequence length="12" mass="1502">MQFDLRSNIYKS</sequence>
<proteinExistence type="predicted"/>